<dbReference type="OMA" id="GMTKWCR"/>
<keyword evidence="9" id="KW-1185">Reference proteome</keyword>
<evidence type="ECO:0000256" key="4">
    <source>
        <dbReference type="ARBA" id="ARBA00022776"/>
    </source>
</evidence>
<dbReference type="EMBL" id="KN817702">
    <property type="protein sequence ID" value="KJA13974.1"/>
    <property type="molecule type" value="Genomic_DNA"/>
</dbReference>
<dbReference type="Proteomes" id="UP000054270">
    <property type="component" value="Unassembled WGS sequence"/>
</dbReference>
<accession>A0A0D2N421</accession>
<proteinExistence type="inferred from homology"/>
<reference evidence="9" key="1">
    <citation type="submission" date="2014-04" db="EMBL/GenBank/DDBJ databases">
        <title>Evolutionary Origins and Diversification of the Mycorrhizal Mutualists.</title>
        <authorList>
            <consortium name="DOE Joint Genome Institute"/>
            <consortium name="Mycorrhizal Genomics Consortium"/>
            <person name="Kohler A."/>
            <person name="Kuo A."/>
            <person name="Nagy L.G."/>
            <person name="Floudas D."/>
            <person name="Copeland A."/>
            <person name="Barry K.W."/>
            <person name="Cichocki N."/>
            <person name="Veneault-Fourrey C."/>
            <person name="LaButti K."/>
            <person name="Lindquist E.A."/>
            <person name="Lipzen A."/>
            <person name="Lundell T."/>
            <person name="Morin E."/>
            <person name="Murat C."/>
            <person name="Riley R."/>
            <person name="Ohm R."/>
            <person name="Sun H."/>
            <person name="Tunlid A."/>
            <person name="Henrissat B."/>
            <person name="Grigoriev I.V."/>
            <person name="Hibbett D.S."/>
            <person name="Martin F."/>
        </authorList>
    </citation>
    <scope>NUCLEOTIDE SEQUENCE [LARGE SCALE GENOMIC DNA]</scope>
    <source>
        <strain evidence="9">FD-334 SS-4</strain>
    </source>
</reference>
<keyword evidence="3" id="KW-0132">Cell division</keyword>
<dbReference type="AlphaFoldDB" id="A0A0D2N421"/>
<dbReference type="GO" id="GO:0045842">
    <property type="term" value="P:positive regulation of mitotic metaphase/anaphase transition"/>
    <property type="evidence" value="ECO:0007669"/>
    <property type="project" value="TreeGrafter"/>
</dbReference>
<dbReference type="InterPro" id="IPR037679">
    <property type="entry name" value="Apc5"/>
</dbReference>
<comment type="similarity">
    <text evidence="1">Belongs to the APC5 family.</text>
</comment>
<keyword evidence="4" id="KW-0498">Mitosis</keyword>
<dbReference type="GO" id="GO:0005680">
    <property type="term" value="C:anaphase-promoting complex"/>
    <property type="evidence" value="ECO:0007669"/>
    <property type="project" value="InterPro"/>
</dbReference>
<dbReference type="GO" id="GO:0031145">
    <property type="term" value="P:anaphase-promoting complex-dependent catabolic process"/>
    <property type="evidence" value="ECO:0007669"/>
    <property type="project" value="TreeGrafter"/>
</dbReference>
<dbReference type="InterPro" id="IPR026000">
    <property type="entry name" value="Apc5_dom"/>
</dbReference>
<dbReference type="GO" id="GO:0051301">
    <property type="term" value="P:cell division"/>
    <property type="evidence" value="ECO:0007669"/>
    <property type="project" value="UniProtKB-KW"/>
</dbReference>
<evidence type="ECO:0000313" key="9">
    <source>
        <dbReference type="Proteomes" id="UP000054270"/>
    </source>
</evidence>
<evidence type="ECO:0000259" key="7">
    <source>
        <dbReference type="Pfam" id="PF12862"/>
    </source>
</evidence>
<evidence type="ECO:0000256" key="3">
    <source>
        <dbReference type="ARBA" id="ARBA00022618"/>
    </source>
</evidence>
<feature type="domain" description="Anaphase-promoting complex subunit 5" evidence="7">
    <location>
        <begin position="205"/>
        <end position="279"/>
    </location>
</feature>
<evidence type="ECO:0000256" key="5">
    <source>
        <dbReference type="ARBA" id="ARBA00022786"/>
    </source>
</evidence>
<evidence type="ECO:0000256" key="6">
    <source>
        <dbReference type="ARBA" id="ARBA00023306"/>
    </source>
</evidence>
<dbReference type="OrthoDB" id="2504561at2759"/>
<sequence length="667" mass="76595">MEQPPPATDHVLRPHHVALLTIIMMAFKDLEIKKFPTPFALHLHRFLMNEVAEVATRKSYDEIMSEICSGPSADAAQCSEFQIAIKSIHTDLDNVDKMANFFANLTCLFVVKNEAQLRLLPRSLLGYFCRRCFITFTKLSFIGMNKLCENYAAWCAGDDSAGYEMIMKDELTNDLLLFKSQADRKNWAQPEFYEKWEKGQLVGDENVAVDNLRRFFEQHIHGGNNSGFRPHALLNLVRMHYIQGEYVAAKKLLQEAIISARTCGDKLTLHHCTSLLHRLPTENPGQKPILHEAQPDIHPLEILFDVSKLLDEENDQPLSAAFIKIFQAVGLFDHWLDVRFSLPSENQQWSPHAVQSIVWKEAGCDKLSELEEDIVLAFMEPGTDNNTRMTIALNKAYKKARRGEYTEALAMLIDPSVWRGLMIHDYTLWAHQIWHILALRATRRGQLRLYRELLLPRRPKGPFNPKEYNFNVEGDRMPTIRESLFQTLQLRQLDQVTSGTEYLLQALWRSEFLGRFTLYRTCIILLADIGLQFGMSKHSKRILEEILPQIINGDELEQRAVACFTLARCIIVAGDSAADALREALPYLLIAESDFCKLEMYQPAKDVQYLLSVLYYNLDMKDERQNAAQRHSDTELKQHELELAVIDKEVLRVFELIATVGDALASR</sequence>
<evidence type="ECO:0000256" key="2">
    <source>
        <dbReference type="ARBA" id="ARBA00016066"/>
    </source>
</evidence>
<gene>
    <name evidence="8" type="ORF">HYPSUDRAFT_49506</name>
</gene>
<dbReference type="STRING" id="945553.A0A0D2N421"/>
<dbReference type="Pfam" id="PF12862">
    <property type="entry name" value="ANAPC5"/>
    <property type="match status" value="1"/>
</dbReference>
<protein>
    <recommendedName>
        <fullName evidence="2">Anaphase-promoting complex subunit 5</fullName>
    </recommendedName>
</protein>
<keyword evidence="6" id="KW-0131">Cell cycle</keyword>
<name>A0A0D2N421_HYPSF</name>
<evidence type="ECO:0000313" key="8">
    <source>
        <dbReference type="EMBL" id="KJA13974.1"/>
    </source>
</evidence>
<organism evidence="8 9">
    <name type="scientific">Hypholoma sublateritium (strain FD-334 SS-4)</name>
    <dbReference type="NCBI Taxonomy" id="945553"/>
    <lineage>
        <taxon>Eukaryota</taxon>
        <taxon>Fungi</taxon>
        <taxon>Dikarya</taxon>
        <taxon>Basidiomycota</taxon>
        <taxon>Agaricomycotina</taxon>
        <taxon>Agaricomycetes</taxon>
        <taxon>Agaricomycetidae</taxon>
        <taxon>Agaricales</taxon>
        <taxon>Agaricineae</taxon>
        <taxon>Strophariaceae</taxon>
        <taxon>Hypholoma</taxon>
    </lineage>
</organism>
<dbReference type="PANTHER" id="PTHR12830:SF9">
    <property type="entry name" value="ANAPHASE-PROMOTING COMPLEX SUBUNIT 5"/>
    <property type="match status" value="1"/>
</dbReference>
<dbReference type="GO" id="GO:0070979">
    <property type="term" value="P:protein K11-linked ubiquitination"/>
    <property type="evidence" value="ECO:0007669"/>
    <property type="project" value="TreeGrafter"/>
</dbReference>
<dbReference type="PANTHER" id="PTHR12830">
    <property type="entry name" value="ANAPHASE-PROMOTING COMPLEX SUBUNIT 5"/>
    <property type="match status" value="1"/>
</dbReference>
<evidence type="ECO:0000256" key="1">
    <source>
        <dbReference type="ARBA" id="ARBA00007450"/>
    </source>
</evidence>
<keyword evidence="5" id="KW-0833">Ubl conjugation pathway</keyword>